<dbReference type="Gene3D" id="3.40.390.10">
    <property type="entry name" value="Collagenase (Catalytic Domain)"/>
    <property type="match status" value="1"/>
</dbReference>
<keyword evidence="7" id="KW-0325">Glycoprotein</keyword>
<keyword evidence="11" id="KW-0401">Integrin</keyword>
<dbReference type="GO" id="GO:0004222">
    <property type="term" value="F:metalloendopeptidase activity"/>
    <property type="evidence" value="ECO:0007669"/>
    <property type="project" value="InterPro"/>
</dbReference>
<gene>
    <name evidence="11" type="ORF">KP79_PYT23953</name>
</gene>
<name>A0A210QK85_MIZYE</name>
<feature type="domain" description="Peptidase M12B" evidence="10">
    <location>
        <begin position="71"/>
        <end position="294"/>
    </location>
</feature>
<feature type="active site" evidence="8">
    <location>
        <position position="227"/>
    </location>
</feature>
<evidence type="ECO:0000256" key="3">
    <source>
        <dbReference type="ARBA" id="ARBA00022801"/>
    </source>
</evidence>
<keyword evidence="4" id="KW-0862">Zinc</keyword>
<dbReference type="GO" id="GO:0006508">
    <property type="term" value="P:proteolysis"/>
    <property type="evidence" value="ECO:0007669"/>
    <property type="project" value="UniProtKB-KW"/>
</dbReference>
<keyword evidence="5" id="KW-0482">Metalloprotease</keyword>
<evidence type="ECO:0000256" key="8">
    <source>
        <dbReference type="PROSITE-ProRule" id="PRU00276"/>
    </source>
</evidence>
<proteinExistence type="predicted"/>
<dbReference type="InterPro" id="IPR001590">
    <property type="entry name" value="Peptidase_M12B"/>
</dbReference>
<dbReference type="InterPro" id="IPR041645">
    <property type="entry name" value="ADAMTS_CR_2"/>
</dbReference>
<protein>
    <submittedName>
        <fullName evidence="11">A disintegrin and metalloproteinase with thrombospondin motifs 16</fullName>
    </submittedName>
</protein>
<keyword evidence="6" id="KW-1015">Disulfide bond</keyword>
<evidence type="ECO:0000256" key="5">
    <source>
        <dbReference type="ARBA" id="ARBA00023049"/>
    </source>
</evidence>
<keyword evidence="3" id="KW-0378">Hydrolase</keyword>
<dbReference type="EMBL" id="NEDP02003225">
    <property type="protein sequence ID" value="OWF49167.1"/>
    <property type="molecule type" value="Genomic_DNA"/>
</dbReference>
<feature type="region of interest" description="Disordered" evidence="9">
    <location>
        <begin position="470"/>
        <end position="572"/>
    </location>
</feature>
<evidence type="ECO:0000256" key="1">
    <source>
        <dbReference type="ARBA" id="ARBA00022670"/>
    </source>
</evidence>
<sequence length="653" mass="73397">MEDKVICIIYILVMVSMVEIQPLMLNSDAFTSVDAVAGSEEESGDVRRKRQADDYSRLQILMVVDFAVYSWFYKLTNLPDATRQEREKATEQNITRYYSFVFNRTNARYEGIVDSDVRIKLEFGGLIIAKNATAAYWTEGRREEPVGGSLRDMVDASAVLEDFQGWVNDTILTPFDHIVLFTGYNLTYGGTAYYKGLSFPDSICKFSPISVVEDTYDTRTVGFFGQEIGRSLGARLDLDGNFCLSTKLNMMTPRFRFPPDEARARNLWQFSPCSISYFKEYIGELQTNCLVDSYGNQYPENLHEYLRELPGDTYGADQQCRLTNGQNSYVCRDLIMDYSTICRGMPCFVPETGSCALLLPADGTLCGNHSKCNQGVCEADVTAPAAVGNCVFGDQPVLRFGRTCGEIDLEPYNCYQQSLERACCAKCNRLRTKIANCEFGDKIGTCREENCYTEQETCCALCRADEEETTTEFYTTTTTEEETTTTTTTTTIPTTTTTEATTTTTTTTTKASTTPTTTEQPSTTTTTAMPTTTTSTTTTPAATTSTTTAPTTSTPTTAIPTTTPPTTPRPRPDCNNMFNLLGNYPSASYGWTWLDKLYCFVSRSRLLTFGRDYFRSLGDNARLYQRRWERSRSYGRRRNGYRRRRMFESSGEK</sequence>
<evidence type="ECO:0000256" key="6">
    <source>
        <dbReference type="ARBA" id="ARBA00023157"/>
    </source>
</evidence>
<comment type="caution">
    <text evidence="8">Lacks conserved residue(s) required for the propagation of feature annotation.</text>
</comment>
<dbReference type="Pfam" id="PF01421">
    <property type="entry name" value="Reprolysin"/>
    <property type="match status" value="1"/>
</dbReference>
<evidence type="ECO:0000313" key="11">
    <source>
        <dbReference type="EMBL" id="OWF49167.1"/>
    </source>
</evidence>
<reference evidence="11 12" key="1">
    <citation type="journal article" date="2017" name="Nat. Ecol. Evol.">
        <title>Scallop genome provides insights into evolution of bilaterian karyotype and development.</title>
        <authorList>
            <person name="Wang S."/>
            <person name="Zhang J."/>
            <person name="Jiao W."/>
            <person name="Li J."/>
            <person name="Xun X."/>
            <person name="Sun Y."/>
            <person name="Guo X."/>
            <person name="Huan P."/>
            <person name="Dong B."/>
            <person name="Zhang L."/>
            <person name="Hu X."/>
            <person name="Sun X."/>
            <person name="Wang J."/>
            <person name="Zhao C."/>
            <person name="Wang Y."/>
            <person name="Wang D."/>
            <person name="Huang X."/>
            <person name="Wang R."/>
            <person name="Lv J."/>
            <person name="Li Y."/>
            <person name="Zhang Z."/>
            <person name="Liu B."/>
            <person name="Lu W."/>
            <person name="Hui Y."/>
            <person name="Liang J."/>
            <person name="Zhou Z."/>
            <person name="Hou R."/>
            <person name="Li X."/>
            <person name="Liu Y."/>
            <person name="Li H."/>
            <person name="Ning X."/>
            <person name="Lin Y."/>
            <person name="Zhao L."/>
            <person name="Xing Q."/>
            <person name="Dou J."/>
            <person name="Li Y."/>
            <person name="Mao J."/>
            <person name="Guo H."/>
            <person name="Dou H."/>
            <person name="Li T."/>
            <person name="Mu C."/>
            <person name="Jiang W."/>
            <person name="Fu Q."/>
            <person name="Fu X."/>
            <person name="Miao Y."/>
            <person name="Liu J."/>
            <person name="Yu Q."/>
            <person name="Li R."/>
            <person name="Liao H."/>
            <person name="Li X."/>
            <person name="Kong Y."/>
            <person name="Jiang Z."/>
            <person name="Chourrout D."/>
            <person name="Li R."/>
            <person name="Bao Z."/>
        </authorList>
    </citation>
    <scope>NUCLEOTIDE SEQUENCE [LARGE SCALE GENOMIC DNA]</scope>
    <source>
        <strain evidence="11 12">PY_sf001</strain>
    </source>
</reference>
<feature type="compositionally biased region" description="Low complexity" evidence="9">
    <location>
        <begin position="471"/>
        <end position="561"/>
    </location>
</feature>
<evidence type="ECO:0000259" key="10">
    <source>
        <dbReference type="PROSITE" id="PS50215"/>
    </source>
</evidence>
<evidence type="ECO:0000256" key="4">
    <source>
        <dbReference type="ARBA" id="ARBA00022833"/>
    </source>
</evidence>
<evidence type="ECO:0000256" key="2">
    <source>
        <dbReference type="ARBA" id="ARBA00022723"/>
    </source>
</evidence>
<dbReference type="GO" id="GO:0046872">
    <property type="term" value="F:metal ion binding"/>
    <property type="evidence" value="ECO:0007669"/>
    <property type="project" value="UniProtKB-KW"/>
</dbReference>
<dbReference type="Proteomes" id="UP000242188">
    <property type="component" value="Unassembled WGS sequence"/>
</dbReference>
<dbReference type="AlphaFoldDB" id="A0A210QK85"/>
<dbReference type="InterPro" id="IPR024079">
    <property type="entry name" value="MetalloPept_cat_dom_sf"/>
</dbReference>
<dbReference type="Pfam" id="PF17771">
    <property type="entry name" value="ADAMTS_CR_2"/>
    <property type="match status" value="1"/>
</dbReference>
<dbReference type="GO" id="GO:0007229">
    <property type="term" value="P:integrin-mediated signaling pathway"/>
    <property type="evidence" value="ECO:0007669"/>
    <property type="project" value="UniProtKB-KW"/>
</dbReference>
<keyword evidence="12" id="KW-1185">Reference proteome</keyword>
<evidence type="ECO:0000256" key="9">
    <source>
        <dbReference type="SAM" id="MobiDB-lite"/>
    </source>
</evidence>
<dbReference type="PROSITE" id="PS50215">
    <property type="entry name" value="ADAM_MEPRO"/>
    <property type="match status" value="1"/>
</dbReference>
<dbReference type="Gene3D" id="3.40.1620.60">
    <property type="match status" value="1"/>
</dbReference>
<keyword evidence="1" id="KW-0645">Protease</keyword>
<keyword evidence="2" id="KW-0479">Metal-binding</keyword>
<evidence type="ECO:0000313" key="12">
    <source>
        <dbReference type="Proteomes" id="UP000242188"/>
    </source>
</evidence>
<dbReference type="SUPFAM" id="SSF55486">
    <property type="entry name" value="Metalloproteases ('zincins'), catalytic domain"/>
    <property type="match status" value="1"/>
</dbReference>
<accession>A0A210QK85</accession>
<evidence type="ECO:0000256" key="7">
    <source>
        <dbReference type="ARBA" id="ARBA00023180"/>
    </source>
</evidence>
<comment type="caution">
    <text evidence="11">The sequence shown here is derived from an EMBL/GenBank/DDBJ whole genome shotgun (WGS) entry which is preliminary data.</text>
</comment>
<organism evidence="11 12">
    <name type="scientific">Mizuhopecten yessoensis</name>
    <name type="common">Japanese scallop</name>
    <name type="synonym">Patinopecten yessoensis</name>
    <dbReference type="NCBI Taxonomy" id="6573"/>
    <lineage>
        <taxon>Eukaryota</taxon>
        <taxon>Metazoa</taxon>
        <taxon>Spiralia</taxon>
        <taxon>Lophotrochozoa</taxon>
        <taxon>Mollusca</taxon>
        <taxon>Bivalvia</taxon>
        <taxon>Autobranchia</taxon>
        <taxon>Pteriomorphia</taxon>
        <taxon>Pectinida</taxon>
        <taxon>Pectinoidea</taxon>
        <taxon>Pectinidae</taxon>
        <taxon>Mizuhopecten</taxon>
    </lineage>
</organism>